<dbReference type="AlphaFoldDB" id="A0A1F8FA45"/>
<proteinExistence type="predicted"/>
<comment type="caution">
    <text evidence="2">The sequence shown here is derived from an EMBL/GenBank/DDBJ whole genome shotgun (WGS) entry which is preliminary data.</text>
</comment>
<accession>A0A1F8FA45</accession>
<feature type="domain" description="DUF6922" evidence="1">
    <location>
        <begin position="11"/>
        <end position="60"/>
    </location>
</feature>
<sequence length="94" mass="11095">MSNPKLPPYFRPILWSYNFDKVDLLRDKKTVIINAINYGDLRHWRWIADFYGKSEVVEVLKNAPITAIRSRVVNLASLLFKIDNWNYAPRSVNK</sequence>
<evidence type="ECO:0000259" key="1">
    <source>
        <dbReference type="Pfam" id="PF21956"/>
    </source>
</evidence>
<evidence type="ECO:0000313" key="2">
    <source>
        <dbReference type="EMBL" id="OGN09440.1"/>
    </source>
</evidence>
<gene>
    <name evidence="2" type="ORF">A3J46_01400</name>
</gene>
<dbReference type="Pfam" id="PF21956">
    <property type="entry name" value="DUF6922"/>
    <property type="match status" value="1"/>
</dbReference>
<reference evidence="2 3" key="1">
    <citation type="journal article" date="2016" name="Nat. Commun.">
        <title>Thousands of microbial genomes shed light on interconnected biogeochemical processes in an aquifer system.</title>
        <authorList>
            <person name="Anantharaman K."/>
            <person name="Brown C.T."/>
            <person name="Hug L.A."/>
            <person name="Sharon I."/>
            <person name="Castelle C.J."/>
            <person name="Probst A.J."/>
            <person name="Thomas B.C."/>
            <person name="Singh A."/>
            <person name="Wilkins M.J."/>
            <person name="Karaoz U."/>
            <person name="Brodie E.L."/>
            <person name="Williams K.H."/>
            <person name="Hubbard S.S."/>
            <person name="Banfield J.F."/>
        </authorList>
    </citation>
    <scope>NUCLEOTIDE SEQUENCE [LARGE SCALE GENOMIC DNA]</scope>
</reference>
<dbReference type="EMBL" id="MGJP01000036">
    <property type="protein sequence ID" value="OGN09440.1"/>
    <property type="molecule type" value="Genomic_DNA"/>
</dbReference>
<protein>
    <recommendedName>
        <fullName evidence="1">DUF6922 domain-containing protein</fullName>
    </recommendedName>
</protein>
<name>A0A1F8FA45_9BACT</name>
<dbReference type="Proteomes" id="UP000177167">
    <property type="component" value="Unassembled WGS sequence"/>
</dbReference>
<evidence type="ECO:0000313" key="3">
    <source>
        <dbReference type="Proteomes" id="UP000177167"/>
    </source>
</evidence>
<dbReference type="InterPro" id="IPR053830">
    <property type="entry name" value="DUF6922"/>
</dbReference>
<organism evidence="2 3">
    <name type="scientific">Candidatus Yanofskybacteria bacterium RIFCSPHIGHO2_02_FULL_41_11</name>
    <dbReference type="NCBI Taxonomy" id="1802675"/>
    <lineage>
        <taxon>Bacteria</taxon>
        <taxon>Candidatus Yanofskyibacteriota</taxon>
    </lineage>
</organism>